<dbReference type="RefSeq" id="WP_114706286.1">
    <property type="nucleotide sequence ID" value="NZ_QDKL01000002.1"/>
</dbReference>
<feature type="compositionally biased region" description="Polar residues" evidence="1">
    <location>
        <begin position="31"/>
        <end position="40"/>
    </location>
</feature>
<dbReference type="PROSITE" id="PS51257">
    <property type="entry name" value="PROKAR_LIPOPROTEIN"/>
    <property type="match status" value="1"/>
</dbReference>
<evidence type="ECO:0000256" key="1">
    <source>
        <dbReference type="SAM" id="MobiDB-lite"/>
    </source>
</evidence>
<sequence length="1047" mass="118742">MKIISIIAILLLISCGDKNTYQVNEVSTISNDNENTQSSEDNNRTSQDDVQLSTSVLAPSAIPFIGKRFSIKNTSDLKYVDFSYQRVSDTSQFNNIEFKEGPRYAKLNGIKLVINEGNRLYTYLANNLDIKILEINAEEVVINSKIWLPSTNVTINAKKLIIGPLGSLSTTPTFLPDNANSFEDGRKGLKAGDIKLNISKLDIRGHERVIFNLIGGKGQDAGPGKDGRNGSIPGLNDLGDGVVYKQYATQIVEDINPRNPNRFFTIPVSVRVDKEIGKKQWPQDGGDAVSGGRPGIGGDGGNLLSRISIESKYFTSVGGKSGKRAPDYKGGAAGLPNPAIHEYWVSGKLRQRQIKEFRPGKDIDSPKAKKEFGNDGRYKLLETTLDDYWLTNGYLANAIKYGKDLFLGNHVVEAHSYFLKLSQFCTDISSEDVVRANHCLSILSNLQNLNLGNNYFGNSLNNVPLISLETSTSIYKNELLNALEVIYFATLSKSKKLDTKDKVRILSNLQDSIYKELEKSNNQIPKLLWQIPDVNTLIDELRRDEKIFTAELLRVQDIIEQRARDNIIDRRRKAKLSKVLKSIATVASVIPVGKPALGASVEALTSFIDKGIDSNSLSDTIKNVSGLYKAVKKIEPTIAKSKEDWNNGFHKIRYSVLRDKLDEENKREERNKILKTYMKDITKFAYPIVENTLAEINSYRKISYPKDEVEKEILRLQQTDPMFNELTLLLNNILENRKSAAQKVRQINSRVSKIMSDINEGFNKIANISNEKFLLLERNTFLLGQDFESIIDDAKYRILFYNYNLYSSYQYRLFNNEEVGFYESLSSIIEKMENDILMNDGNESSDLMTYYRLNQDNLSKIFFKSINSLRSEELINDSTTIHLNDAQIRELNKGNEIFLNLYSIKDHFSGQENLKIRDVTIDTDFNDSYSDQSISKFLLTIEHGNDHIIEKNGITYKLGQERTYEWGVSVDTISGHHSVLEPSKLNYSFLERLIGEDLSENEASQFYARPSLLGEYKVKFINKSYPKTQIDLKEVSIKIDYDYMKKN</sequence>
<protein>
    <submittedName>
        <fullName evidence="2">Uncharacterized protein</fullName>
    </submittedName>
</protein>
<gene>
    <name evidence="2" type="ORF">DAY19_05930</name>
</gene>
<reference evidence="3" key="1">
    <citation type="journal article" date="2019" name="Int. J. Syst. Evol. Microbiol.">
        <title>Halobacteriovorax valvorus sp. nov., a novel prokaryotic predator isolated from coastal seawater of China.</title>
        <authorList>
            <person name="Chen M.-X."/>
        </authorList>
    </citation>
    <scope>NUCLEOTIDE SEQUENCE [LARGE SCALE GENOMIC DNA]</scope>
    <source>
        <strain evidence="3">BL9</strain>
    </source>
</reference>
<accession>A0ABY0II46</accession>
<comment type="caution">
    <text evidence="2">The sequence shown here is derived from an EMBL/GenBank/DDBJ whole genome shotgun (WGS) entry which is preliminary data.</text>
</comment>
<dbReference type="EMBL" id="QDKL01000002">
    <property type="protein sequence ID" value="RZF21219.1"/>
    <property type="molecule type" value="Genomic_DNA"/>
</dbReference>
<evidence type="ECO:0000313" key="2">
    <source>
        <dbReference type="EMBL" id="RZF21219.1"/>
    </source>
</evidence>
<feature type="region of interest" description="Disordered" evidence="1">
    <location>
        <begin position="31"/>
        <end position="50"/>
    </location>
</feature>
<organism evidence="2 3">
    <name type="scientific">Halobacteriovorax vibrionivorans</name>
    <dbReference type="NCBI Taxonomy" id="2152716"/>
    <lineage>
        <taxon>Bacteria</taxon>
        <taxon>Pseudomonadati</taxon>
        <taxon>Bdellovibrionota</taxon>
        <taxon>Bacteriovoracia</taxon>
        <taxon>Bacteriovoracales</taxon>
        <taxon>Halobacteriovoraceae</taxon>
        <taxon>Halobacteriovorax</taxon>
    </lineage>
</organism>
<keyword evidence="3" id="KW-1185">Reference proteome</keyword>
<name>A0ABY0II46_9BACT</name>
<evidence type="ECO:0000313" key="3">
    <source>
        <dbReference type="Proteomes" id="UP000443582"/>
    </source>
</evidence>
<proteinExistence type="predicted"/>
<dbReference type="Proteomes" id="UP000443582">
    <property type="component" value="Unassembled WGS sequence"/>
</dbReference>